<reference evidence="4" key="2">
    <citation type="journal article" date="2023" name="IMA Fungus">
        <title>Comparative genomic study of the Penicillium genus elucidates a diverse pangenome and 15 lateral gene transfer events.</title>
        <authorList>
            <person name="Petersen C."/>
            <person name="Sorensen T."/>
            <person name="Nielsen M.R."/>
            <person name="Sondergaard T.E."/>
            <person name="Sorensen J.L."/>
            <person name="Fitzpatrick D.A."/>
            <person name="Frisvad J.C."/>
            <person name="Nielsen K.L."/>
        </authorList>
    </citation>
    <scope>NUCLEOTIDE SEQUENCE</scope>
    <source>
        <strain evidence="4">IBT 29677</strain>
    </source>
</reference>
<dbReference type="InterPro" id="IPR056884">
    <property type="entry name" value="NPHP3-like_N"/>
</dbReference>
<dbReference type="PANTHER" id="PTHR10039:SF15">
    <property type="entry name" value="NACHT DOMAIN-CONTAINING PROTEIN"/>
    <property type="match status" value="1"/>
</dbReference>
<evidence type="ECO:0000313" key="4">
    <source>
        <dbReference type="EMBL" id="KAJ5392672.1"/>
    </source>
</evidence>
<dbReference type="InterPro" id="IPR036388">
    <property type="entry name" value="WH-like_DNA-bd_sf"/>
</dbReference>
<dbReference type="GeneID" id="81371779"/>
<dbReference type="OrthoDB" id="195446at2759"/>
<gene>
    <name evidence="4" type="ORF">N7509_008162</name>
</gene>
<reference evidence="4" key="1">
    <citation type="submission" date="2022-12" db="EMBL/GenBank/DDBJ databases">
        <authorList>
            <person name="Petersen C."/>
        </authorList>
    </citation>
    <scope>NUCLEOTIDE SEQUENCE</scope>
    <source>
        <strain evidence="4">IBT 29677</strain>
    </source>
</reference>
<dbReference type="SUPFAM" id="SSF52540">
    <property type="entry name" value="P-loop containing nucleoside triphosphate hydrolases"/>
    <property type="match status" value="1"/>
</dbReference>
<dbReference type="Pfam" id="PF22939">
    <property type="entry name" value="WHD_GPIID"/>
    <property type="match status" value="1"/>
</dbReference>
<dbReference type="AlphaFoldDB" id="A0A9W9W0H7"/>
<dbReference type="PANTHER" id="PTHR10039">
    <property type="entry name" value="AMELOGENIN"/>
    <property type="match status" value="1"/>
</dbReference>
<evidence type="ECO:0000256" key="1">
    <source>
        <dbReference type="ARBA" id="ARBA00022737"/>
    </source>
</evidence>
<dbReference type="InterPro" id="IPR035994">
    <property type="entry name" value="Nucleoside_phosphorylase_sf"/>
</dbReference>
<comment type="caution">
    <text evidence="4">The sequence shown here is derived from an EMBL/GenBank/DDBJ whole genome shotgun (WGS) entry which is preliminary data.</text>
</comment>
<name>A0A9W9W0H7_9EURO</name>
<protein>
    <submittedName>
        <fullName evidence="4">Serine/threonine-protein kinase ripk4</fullName>
    </submittedName>
</protein>
<evidence type="ECO:0000259" key="2">
    <source>
        <dbReference type="Pfam" id="PF22939"/>
    </source>
</evidence>
<dbReference type="Gene3D" id="3.40.50.300">
    <property type="entry name" value="P-loop containing nucleotide triphosphate hydrolases"/>
    <property type="match status" value="1"/>
</dbReference>
<dbReference type="Gene3D" id="3.40.50.1580">
    <property type="entry name" value="Nucleoside phosphorylase domain"/>
    <property type="match status" value="1"/>
</dbReference>
<sequence length="603" mass="68413">RKYLKSDSLEDILFETGYSHISERTIDSGVAIDLDDGIEEIGSCLSCNRTKVVKRRPRDMCVHYGLIASGNQVIRDATFRDKLNKDLGGNVLCFEMEAAGLMNNFPCIYWQEHAAAVAVAFAKEILSVVPLQEVDQMPTIKETLTLSHDDKMIKIINSSSIGSPQLTIPLSRLLKSTEFQDWFNQTKQTLFCPGIPGAGKTIATSIFVEHLYKRFLHDACVGIAYMYCNFRQQHRQQPQNLLSSILKQLAKRQSSLSDFVKKLYEPHKKKETRPSLNKISSTLHSVVAEYSKVFIIINALDECQFADGVRSQFISQIFDLQAKTKISTKFLATSRPIPEIKAAFERRKSKLLEIRAKDEDIQSYLHDHISQLPFFVSNSPELEYEIKTAIISTAEGISLLARLHLDSLQDKVSPMQIEVALKSFARGSNAYQQAYHEAMKRIQGQKEGFVKLAFRVLSWITCSKRPLVTLELQHALAITDGALALNLRNLTEIGLIVSVCAGLVTVDEKSDIIRFVHYTTQEYFERTWSTWFPNAQTDITKTYVTYLSFATFETGFSLNEKYFEARLQSNVLYDYATRNWAHRARASSIEGGKLIIYLLESEA</sequence>
<keyword evidence="4" id="KW-0418">Kinase</keyword>
<keyword evidence="5" id="KW-1185">Reference proteome</keyword>
<dbReference type="InterPro" id="IPR027417">
    <property type="entry name" value="P-loop_NTPase"/>
</dbReference>
<dbReference type="SUPFAM" id="SSF53167">
    <property type="entry name" value="Purine and uridine phosphorylases"/>
    <property type="match status" value="1"/>
</dbReference>
<dbReference type="GO" id="GO:0009116">
    <property type="term" value="P:nucleoside metabolic process"/>
    <property type="evidence" value="ECO:0007669"/>
    <property type="project" value="InterPro"/>
</dbReference>
<feature type="domain" description="Nephrocystin 3-like N-terminal" evidence="3">
    <location>
        <begin position="173"/>
        <end position="335"/>
    </location>
</feature>
<organism evidence="4 5">
    <name type="scientific">Penicillium cosmopolitanum</name>
    <dbReference type="NCBI Taxonomy" id="1131564"/>
    <lineage>
        <taxon>Eukaryota</taxon>
        <taxon>Fungi</taxon>
        <taxon>Dikarya</taxon>
        <taxon>Ascomycota</taxon>
        <taxon>Pezizomycotina</taxon>
        <taxon>Eurotiomycetes</taxon>
        <taxon>Eurotiomycetidae</taxon>
        <taxon>Eurotiales</taxon>
        <taxon>Aspergillaceae</taxon>
        <taxon>Penicillium</taxon>
    </lineage>
</organism>
<keyword evidence="1" id="KW-0677">Repeat</keyword>
<evidence type="ECO:0000259" key="3">
    <source>
        <dbReference type="Pfam" id="PF24883"/>
    </source>
</evidence>
<evidence type="ECO:0000313" key="5">
    <source>
        <dbReference type="Proteomes" id="UP001147747"/>
    </source>
</evidence>
<keyword evidence="4" id="KW-0808">Transferase</keyword>
<feature type="non-terminal residue" evidence="4">
    <location>
        <position position="603"/>
    </location>
</feature>
<dbReference type="EMBL" id="JAPZBU010000008">
    <property type="protein sequence ID" value="KAJ5392672.1"/>
    <property type="molecule type" value="Genomic_DNA"/>
</dbReference>
<accession>A0A9W9W0H7</accession>
<dbReference type="RefSeq" id="XP_056488350.1">
    <property type="nucleotide sequence ID" value="XM_056632799.1"/>
</dbReference>
<dbReference type="GO" id="GO:0016301">
    <property type="term" value="F:kinase activity"/>
    <property type="evidence" value="ECO:0007669"/>
    <property type="project" value="UniProtKB-KW"/>
</dbReference>
<feature type="domain" description="GPI inositol-deacylase winged helix" evidence="2">
    <location>
        <begin position="448"/>
        <end position="524"/>
    </location>
</feature>
<dbReference type="Pfam" id="PF24883">
    <property type="entry name" value="NPHP3_N"/>
    <property type="match status" value="1"/>
</dbReference>
<dbReference type="InterPro" id="IPR054471">
    <property type="entry name" value="GPIID_WHD"/>
</dbReference>
<proteinExistence type="predicted"/>
<dbReference type="Gene3D" id="1.10.10.10">
    <property type="entry name" value="Winged helix-like DNA-binding domain superfamily/Winged helix DNA-binding domain"/>
    <property type="match status" value="1"/>
</dbReference>
<dbReference type="Proteomes" id="UP001147747">
    <property type="component" value="Unassembled WGS sequence"/>
</dbReference>